<dbReference type="PRINTS" id="PR00469">
    <property type="entry name" value="PNDRDTASEII"/>
</dbReference>
<name>A0A8J7PB70_9BACT</name>
<comment type="similarity">
    <text evidence="6">Belongs to the class-II pyridine nucleotide-disulfide oxidoreductase family.</text>
</comment>
<evidence type="ECO:0000259" key="9">
    <source>
        <dbReference type="Pfam" id="PF07992"/>
    </source>
</evidence>
<comment type="catalytic activity">
    <reaction evidence="6">
        <text>[thioredoxin]-dithiol + NADP(+) = [thioredoxin]-disulfide + NADPH + H(+)</text>
        <dbReference type="Rhea" id="RHEA:20345"/>
        <dbReference type="Rhea" id="RHEA-COMP:10698"/>
        <dbReference type="Rhea" id="RHEA-COMP:10700"/>
        <dbReference type="ChEBI" id="CHEBI:15378"/>
        <dbReference type="ChEBI" id="CHEBI:29950"/>
        <dbReference type="ChEBI" id="CHEBI:50058"/>
        <dbReference type="ChEBI" id="CHEBI:57783"/>
        <dbReference type="ChEBI" id="CHEBI:58349"/>
        <dbReference type="EC" id="1.8.1.9"/>
    </reaction>
</comment>
<dbReference type="InterPro" id="IPR036188">
    <property type="entry name" value="FAD/NAD-bd_sf"/>
</dbReference>
<evidence type="ECO:0000256" key="7">
    <source>
        <dbReference type="RuleBase" id="RU003881"/>
    </source>
</evidence>
<dbReference type="InterPro" id="IPR023753">
    <property type="entry name" value="FAD/NAD-binding_dom"/>
</dbReference>
<feature type="domain" description="FAD/NAD(P)-binding" evidence="9">
    <location>
        <begin position="6"/>
        <end position="293"/>
    </location>
</feature>
<dbReference type="Proteomes" id="UP000664277">
    <property type="component" value="Unassembled WGS sequence"/>
</dbReference>
<organism evidence="10 11">
    <name type="scientific">Candidatus Obscuribacter phosphatis</name>
    <dbReference type="NCBI Taxonomy" id="1906157"/>
    <lineage>
        <taxon>Bacteria</taxon>
        <taxon>Bacillati</taxon>
        <taxon>Candidatus Melainabacteria</taxon>
        <taxon>Candidatus Obscuribacterales</taxon>
        <taxon>Candidatus Obscuribacteraceae</taxon>
        <taxon>Candidatus Obscuribacter</taxon>
    </lineage>
</organism>
<comment type="cofactor">
    <cofactor evidence="7">
        <name>FAD</name>
        <dbReference type="ChEBI" id="CHEBI:57692"/>
    </cofactor>
    <text evidence="7">Binds 1 FAD per subunit.</text>
</comment>
<dbReference type="EC" id="1.8.1.9" evidence="6"/>
<dbReference type="EMBL" id="JAFLCK010000003">
    <property type="protein sequence ID" value="MBN8659456.1"/>
    <property type="molecule type" value="Genomic_DNA"/>
</dbReference>
<keyword evidence="3 6" id="KW-0560">Oxidoreductase</keyword>
<evidence type="ECO:0000256" key="8">
    <source>
        <dbReference type="SAM" id="MobiDB-lite"/>
    </source>
</evidence>
<dbReference type="NCBIfam" id="TIGR01292">
    <property type="entry name" value="TRX_reduct"/>
    <property type="match status" value="1"/>
</dbReference>
<dbReference type="PROSITE" id="PS00573">
    <property type="entry name" value="PYRIDINE_REDOX_2"/>
    <property type="match status" value="1"/>
</dbReference>
<evidence type="ECO:0000256" key="6">
    <source>
        <dbReference type="RuleBase" id="RU003880"/>
    </source>
</evidence>
<dbReference type="Pfam" id="PF07992">
    <property type="entry name" value="Pyr_redox_2"/>
    <property type="match status" value="1"/>
</dbReference>
<dbReference type="GO" id="GO:0004791">
    <property type="term" value="F:thioredoxin-disulfide reductase (NADPH) activity"/>
    <property type="evidence" value="ECO:0007669"/>
    <property type="project" value="UniProtKB-UniRule"/>
</dbReference>
<reference evidence="10" key="1">
    <citation type="submission" date="2021-02" db="EMBL/GenBank/DDBJ databases">
        <title>Genome-Resolved Metagenomics of a Microbial Community Performing Photosynthetic Biological Nutrient Removal.</title>
        <authorList>
            <person name="Mcdaniel E.A."/>
        </authorList>
    </citation>
    <scope>NUCLEOTIDE SEQUENCE</scope>
    <source>
        <strain evidence="10">UWPOB_OBS1</strain>
    </source>
</reference>
<evidence type="ECO:0000313" key="11">
    <source>
        <dbReference type="Proteomes" id="UP000664277"/>
    </source>
</evidence>
<evidence type="ECO:0000313" key="10">
    <source>
        <dbReference type="EMBL" id="MBN8659456.1"/>
    </source>
</evidence>
<evidence type="ECO:0000256" key="3">
    <source>
        <dbReference type="ARBA" id="ARBA00023002"/>
    </source>
</evidence>
<dbReference type="InterPro" id="IPR008255">
    <property type="entry name" value="Pyr_nucl-diS_OxRdtase_2_AS"/>
</dbReference>
<dbReference type="GO" id="GO:0019430">
    <property type="term" value="P:removal of superoxide radicals"/>
    <property type="evidence" value="ECO:0007669"/>
    <property type="project" value="UniProtKB-UniRule"/>
</dbReference>
<gene>
    <name evidence="10" type="primary">trxB</name>
    <name evidence="10" type="ORF">J0M35_03765</name>
</gene>
<feature type="region of interest" description="Disordered" evidence="8">
    <location>
        <begin position="307"/>
        <end position="326"/>
    </location>
</feature>
<dbReference type="InterPro" id="IPR005982">
    <property type="entry name" value="Thioredox_Rdtase"/>
</dbReference>
<accession>A0A8J7PB70</accession>
<sequence>MIINKKLTILGSGSAGLTAAIYAARANLEPLVIQGLQAGGQLTITSDVENFPGFPNGILGPELMEEMHKQAERFGTQFIYDNAESVDLSQRPFKIKTSSDEIYTDTLIIGTGASAKLLGLPSESKLMGHGVSACATCDGFFFRDKEVFVVGGGDTALEEATFLTRFASKVTVIHRRDSFRASAIMAKRAQSNPKVHFILDSVVEDILDVEQGQVTAVRIRNIKTNEVSEHPADGIFIAIGHKPNTELFAGQLELTENGYIKTHGVKTSVKGVFAAGDVQDELYRQAITAAGTGCMAALEAQWLIENESEEGGKSEGKSEATHACTH</sequence>
<evidence type="ECO:0000256" key="1">
    <source>
        <dbReference type="ARBA" id="ARBA00022630"/>
    </source>
</evidence>
<feature type="compositionally biased region" description="Basic and acidic residues" evidence="8">
    <location>
        <begin position="310"/>
        <end position="320"/>
    </location>
</feature>
<dbReference type="PANTHER" id="PTHR48105">
    <property type="entry name" value="THIOREDOXIN REDUCTASE 1-RELATED-RELATED"/>
    <property type="match status" value="1"/>
</dbReference>
<proteinExistence type="inferred from homology"/>
<dbReference type="Gene3D" id="3.50.50.60">
    <property type="entry name" value="FAD/NAD(P)-binding domain"/>
    <property type="match status" value="2"/>
</dbReference>
<comment type="subunit">
    <text evidence="6">Homodimer.</text>
</comment>
<protein>
    <recommendedName>
        <fullName evidence="6">Thioredoxin reductase</fullName>
        <ecNumber evidence="6">1.8.1.9</ecNumber>
    </recommendedName>
</protein>
<dbReference type="SUPFAM" id="SSF51905">
    <property type="entry name" value="FAD/NAD(P)-binding domain"/>
    <property type="match status" value="1"/>
</dbReference>
<dbReference type="PRINTS" id="PR00368">
    <property type="entry name" value="FADPNR"/>
</dbReference>
<keyword evidence="7" id="KW-0521">NADP</keyword>
<keyword evidence="2 6" id="KW-0274">FAD</keyword>
<keyword evidence="5 6" id="KW-0676">Redox-active center</keyword>
<dbReference type="GO" id="GO:0005737">
    <property type="term" value="C:cytoplasm"/>
    <property type="evidence" value="ECO:0007669"/>
    <property type="project" value="InterPro"/>
</dbReference>
<evidence type="ECO:0000256" key="5">
    <source>
        <dbReference type="ARBA" id="ARBA00023284"/>
    </source>
</evidence>
<evidence type="ECO:0000256" key="2">
    <source>
        <dbReference type="ARBA" id="ARBA00022827"/>
    </source>
</evidence>
<comment type="caution">
    <text evidence="10">The sequence shown here is derived from an EMBL/GenBank/DDBJ whole genome shotgun (WGS) entry which is preliminary data.</text>
</comment>
<keyword evidence="4" id="KW-1015">Disulfide bond</keyword>
<evidence type="ECO:0000256" key="4">
    <source>
        <dbReference type="ARBA" id="ARBA00023157"/>
    </source>
</evidence>
<dbReference type="InterPro" id="IPR050097">
    <property type="entry name" value="Ferredoxin-NADP_redctase_2"/>
</dbReference>
<dbReference type="AlphaFoldDB" id="A0A8J7PB70"/>
<keyword evidence="1 6" id="KW-0285">Flavoprotein</keyword>